<comment type="caution">
    <text evidence="2">The sequence shown here is derived from an EMBL/GenBank/DDBJ whole genome shotgun (WGS) entry which is preliminary data.</text>
</comment>
<evidence type="ECO:0000313" key="2">
    <source>
        <dbReference type="EMBL" id="KAK9748540.1"/>
    </source>
</evidence>
<feature type="transmembrane region" description="Helical" evidence="1">
    <location>
        <begin position="84"/>
        <end position="102"/>
    </location>
</feature>
<proteinExistence type="predicted"/>
<dbReference type="EMBL" id="JBDFQZ010000002">
    <property type="protein sequence ID" value="KAK9748540.1"/>
    <property type="molecule type" value="Genomic_DNA"/>
</dbReference>
<protein>
    <submittedName>
        <fullName evidence="2">Uncharacterized protein</fullName>
    </submittedName>
</protein>
<accession>A0AAW1MN52</accession>
<dbReference type="Proteomes" id="UP001443914">
    <property type="component" value="Unassembled WGS sequence"/>
</dbReference>
<sequence length="103" mass="12173">MSTSRQWRNVVIKISGSASNPHKAYFKCYECNDFVLWLSEDHIIRTEDANRKNYNEEDEVSSKEIMLFNQLSDVKSIIDDIVDWLKLLFVMFFVFVVVVVVFK</sequence>
<evidence type="ECO:0000256" key="1">
    <source>
        <dbReference type="SAM" id="Phobius"/>
    </source>
</evidence>
<keyword evidence="1" id="KW-1133">Transmembrane helix</keyword>
<keyword evidence="1" id="KW-0472">Membrane</keyword>
<organism evidence="2 3">
    <name type="scientific">Saponaria officinalis</name>
    <name type="common">Common soapwort</name>
    <name type="synonym">Lychnis saponaria</name>
    <dbReference type="NCBI Taxonomy" id="3572"/>
    <lineage>
        <taxon>Eukaryota</taxon>
        <taxon>Viridiplantae</taxon>
        <taxon>Streptophyta</taxon>
        <taxon>Embryophyta</taxon>
        <taxon>Tracheophyta</taxon>
        <taxon>Spermatophyta</taxon>
        <taxon>Magnoliopsida</taxon>
        <taxon>eudicotyledons</taxon>
        <taxon>Gunneridae</taxon>
        <taxon>Pentapetalae</taxon>
        <taxon>Caryophyllales</taxon>
        <taxon>Caryophyllaceae</taxon>
        <taxon>Caryophylleae</taxon>
        <taxon>Saponaria</taxon>
    </lineage>
</organism>
<dbReference type="AlphaFoldDB" id="A0AAW1MN52"/>
<evidence type="ECO:0000313" key="3">
    <source>
        <dbReference type="Proteomes" id="UP001443914"/>
    </source>
</evidence>
<gene>
    <name evidence="2" type="ORF">RND81_02G065200</name>
</gene>
<keyword evidence="3" id="KW-1185">Reference proteome</keyword>
<reference evidence="2" key="1">
    <citation type="submission" date="2024-03" db="EMBL/GenBank/DDBJ databases">
        <title>WGS assembly of Saponaria officinalis var. Norfolk2.</title>
        <authorList>
            <person name="Jenkins J."/>
            <person name="Shu S."/>
            <person name="Grimwood J."/>
            <person name="Barry K."/>
            <person name="Goodstein D."/>
            <person name="Schmutz J."/>
            <person name="Leebens-Mack J."/>
            <person name="Osbourn A."/>
        </authorList>
    </citation>
    <scope>NUCLEOTIDE SEQUENCE [LARGE SCALE GENOMIC DNA]</scope>
    <source>
        <strain evidence="2">JIC</strain>
    </source>
</reference>
<name>A0AAW1MN52_SAPOF</name>
<keyword evidence="1" id="KW-0812">Transmembrane</keyword>